<gene>
    <name evidence="2" type="ORF">BLA29_005610</name>
</gene>
<feature type="region of interest" description="Disordered" evidence="1">
    <location>
        <begin position="1"/>
        <end position="33"/>
    </location>
</feature>
<sequence>MNDSKSKKSTKSKANQLMSSESTINNSTQSTDLTNVSLIDNKNVLINNNSQQQQISTLKPTN</sequence>
<proteinExistence type="predicted"/>
<feature type="compositionally biased region" description="Polar residues" evidence="1">
    <location>
        <begin position="14"/>
        <end position="33"/>
    </location>
</feature>
<dbReference type="EMBL" id="MUJZ01020913">
    <property type="protein sequence ID" value="OTF79885.1"/>
    <property type="molecule type" value="Genomic_DNA"/>
</dbReference>
<evidence type="ECO:0000313" key="3">
    <source>
        <dbReference type="Proteomes" id="UP000194236"/>
    </source>
</evidence>
<accession>A0A1Y3BL48</accession>
<evidence type="ECO:0000256" key="1">
    <source>
        <dbReference type="SAM" id="MobiDB-lite"/>
    </source>
</evidence>
<evidence type="ECO:0000313" key="2">
    <source>
        <dbReference type="EMBL" id="OTF79885.1"/>
    </source>
</evidence>
<feature type="non-terminal residue" evidence="2">
    <location>
        <position position="62"/>
    </location>
</feature>
<comment type="caution">
    <text evidence="2">The sequence shown here is derived from an EMBL/GenBank/DDBJ whole genome shotgun (WGS) entry which is preliminary data.</text>
</comment>
<keyword evidence="3" id="KW-1185">Reference proteome</keyword>
<name>A0A1Y3BL48_EURMA</name>
<dbReference type="Proteomes" id="UP000194236">
    <property type="component" value="Unassembled WGS sequence"/>
</dbReference>
<reference evidence="2 3" key="1">
    <citation type="submission" date="2017-03" db="EMBL/GenBank/DDBJ databases">
        <title>Genome Survey of Euroglyphus maynei.</title>
        <authorList>
            <person name="Arlian L.G."/>
            <person name="Morgan M.S."/>
            <person name="Rider S.D."/>
        </authorList>
    </citation>
    <scope>NUCLEOTIDE SEQUENCE [LARGE SCALE GENOMIC DNA]</scope>
    <source>
        <strain evidence="2">Arlian Lab</strain>
        <tissue evidence="2">Whole body</tissue>
    </source>
</reference>
<protein>
    <submittedName>
        <fullName evidence="2">Uncharacterized protein</fullName>
    </submittedName>
</protein>
<organism evidence="2 3">
    <name type="scientific">Euroglyphus maynei</name>
    <name type="common">Mayne's house dust mite</name>
    <dbReference type="NCBI Taxonomy" id="6958"/>
    <lineage>
        <taxon>Eukaryota</taxon>
        <taxon>Metazoa</taxon>
        <taxon>Ecdysozoa</taxon>
        <taxon>Arthropoda</taxon>
        <taxon>Chelicerata</taxon>
        <taxon>Arachnida</taxon>
        <taxon>Acari</taxon>
        <taxon>Acariformes</taxon>
        <taxon>Sarcoptiformes</taxon>
        <taxon>Astigmata</taxon>
        <taxon>Psoroptidia</taxon>
        <taxon>Analgoidea</taxon>
        <taxon>Pyroglyphidae</taxon>
        <taxon>Pyroglyphinae</taxon>
        <taxon>Euroglyphus</taxon>
    </lineage>
</organism>
<dbReference type="AlphaFoldDB" id="A0A1Y3BL48"/>